<keyword evidence="2" id="KW-0378">Hydrolase</keyword>
<organism evidence="2 3">
    <name type="scientific">Deinococcus psychrotolerans</name>
    <dbReference type="NCBI Taxonomy" id="2489213"/>
    <lineage>
        <taxon>Bacteria</taxon>
        <taxon>Thermotogati</taxon>
        <taxon>Deinococcota</taxon>
        <taxon>Deinococci</taxon>
        <taxon>Deinococcales</taxon>
        <taxon>Deinococcaceae</taxon>
        <taxon>Deinococcus</taxon>
    </lineage>
</organism>
<dbReference type="InterPro" id="IPR029471">
    <property type="entry name" value="HNH_5"/>
</dbReference>
<dbReference type="Pfam" id="PF14279">
    <property type="entry name" value="HNH_5"/>
    <property type="match status" value="1"/>
</dbReference>
<keyword evidence="2" id="KW-0540">Nuclease</keyword>
<keyword evidence="2" id="KW-0255">Endonuclease</keyword>
<accession>A0A3G8YP25</accession>
<dbReference type="GO" id="GO:0004519">
    <property type="term" value="F:endonuclease activity"/>
    <property type="evidence" value="ECO:0007669"/>
    <property type="project" value="UniProtKB-KW"/>
</dbReference>
<evidence type="ECO:0000313" key="2">
    <source>
        <dbReference type="EMBL" id="AZI42896.1"/>
    </source>
</evidence>
<evidence type="ECO:0000313" key="3">
    <source>
        <dbReference type="Proteomes" id="UP000276417"/>
    </source>
</evidence>
<name>A0A3G8YP25_9DEIO</name>
<dbReference type="KEGG" id="dph:EHF33_09160"/>
<sequence length="346" mass="38423">MKKKCVICSRKMLRPLSSDDPLGQYFTKEHIFPAGIGGTWVKNDLICKKCNSEFGSSIDVAIQEALKPISIVLNVKNSRTSRYPIFDFESNGEKYRVIAEQAQITNLRFERPILSEDGKFISASGPKGSESHIDKSLTGFAIKLGWDLKNLIKGIPLTEIEIAPLVPIDIDLDISKKDIRLSLVKIAYLSLLSLGTQSQLSAINLDFVRSKLFNGDASDVEIVLTPDGTRFLNDNAHATFVHVLNAYTIGVQLFFYGAITVLIKFPSHIDKVLEPFAKGVIIFPKTGELIETDNPNFILGDANPEIGYAALKQMMQMAIAKGEFLAMLRRAWFNAELNTVGSFYLL</sequence>
<reference evidence="2 3" key="1">
    <citation type="submission" date="2018-11" db="EMBL/GenBank/DDBJ databases">
        <title>Deinococcus shelandsis sp. nov., isolated from South Shetland Islands soil of Antarctica.</title>
        <authorList>
            <person name="Tian J."/>
        </authorList>
    </citation>
    <scope>NUCLEOTIDE SEQUENCE [LARGE SCALE GENOMIC DNA]</scope>
    <source>
        <strain evidence="2 3">S14-83T</strain>
    </source>
</reference>
<dbReference type="AlphaFoldDB" id="A0A3G8YP25"/>
<gene>
    <name evidence="2" type="ORF">EHF33_09160</name>
</gene>
<feature type="domain" description="HNH endonuclease 5" evidence="1">
    <location>
        <begin position="25"/>
        <end position="64"/>
    </location>
</feature>
<keyword evidence="3" id="KW-1185">Reference proteome</keyword>
<proteinExistence type="predicted"/>
<dbReference type="EMBL" id="CP034183">
    <property type="protein sequence ID" value="AZI42896.1"/>
    <property type="molecule type" value="Genomic_DNA"/>
</dbReference>
<protein>
    <submittedName>
        <fullName evidence="2">HNH endonuclease</fullName>
    </submittedName>
</protein>
<dbReference type="OrthoDB" id="791350at2"/>
<dbReference type="Proteomes" id="UP000276417">
    <property type="component" value="Chromosome 1"/>
</dbReference>
<evidence type="ECO:0000259" key="1">
    <source>
        <dbReference type="Pfam" id="PF14279"/>
    </source>
</evidence>